<organism evidence="3 4">
    <name type="scientific">Mytilus edulis</name>
    <name type="common">Blue mussel</name>
    <dbReference type="NCBI Taxonomy" id="6550"/>
    <lineage>
        <taxon>Eukaryota</taxon>
        <taxon>Metazoa</taxon>
        <taxon>Spiralia</taxon>
        <taxon>Lophotrochozoa</taxon>
        <taxon>Mollusca</taxon>
        <taxon>Bivalvia</taxon>
        <taxon>Autobranchia</taxon>
        <taxon>Pteriomorphia</taxon>
        <taxon>Mytilida</taxon>
        <taxon>Mytiloidea</taxon>
        <taxon>Mytilidae</taxon>
        <taxon>Mytilinae</taxon>
        <taxon>Mytilus</taxon>
    </lineage>
</organism>
<evidence type="ECO:0000256" key="1">
    <source>
        <dbReference type="SAM" id="MobiDB-lite"/>
    </source>
</evidence>
<evidence type="ECO:0000313" key="4">
    <source>
        <dbReference type="Proteomes" id="UP000683360"/>
    </source>
</evidence>
<comment type="caution">
    <text evidence="3">The sequence shown here is derived from an EMBL/GenBank/DDBJ whole genome shotgun (WGS) entry which is preliminary data.</text>
</comment>
<dbReference type="OrthoDB" id="6780717at2759"/>
<dbReference type="PROSITE" id="PS51996">
    <property type="entry name" value="TR_MART"/>
    <property type="match status" value="1"/>
</dbReference>
<dbReference type="AlphaFoldDB" id="A0A8S3TT68"/>
<reference evidence="3" key="1">
    <citation type="submission" date="2021-03" db="EMBL/GenBank/DDBJ databases">
        <authorList>
            <person name="Bekaert M."/>
        </authorList>
    </citation>
    <scope>NUCLEOTIDE SEQUENCE</scope>
</reference>
<dbReference type="GO" id="GO:0007508">
    <property type="term" value="P:larval heart development"/>
    <property type="evidence" value="ECO:0007669"/>
    <property type="project" value="TreeGrafter"/>
</dbReference>
<proteinExistence type="predicted"/>
<dbReference type="InterPro" id="IPR036691">
    <property type="entry name" value="Endo/exonu/phosph_ase_sf"/>
</dbReference>
<dbReference type="SUPFAM" id="SSF56219">
    <property type="entry name" value="DNase I-like"/>
    <property type="match status" value="1"/>
</dbReference>
<dbReference type="GO" id="GO:0031012">
    <property type="term" value="C:extracellular matrix"/>
    <property type="evidence" value="ECO:0007669"/>
    <property type="project" value="TreeGrafter"/>
</dbReference>
<evidence type="ECO:0000313" key="3">
    <source>
        <dbReference type="EMBL" id="CAG2233623.1"/>
    </source>
</evidence>
<dbReference type="GO" id="GO:0003824">
    <property type="term" value="F:catalytic activity"/>
    <property type="evidence" value="ECO:0007669"/>
    <property type="project" value="InterPro"/>
</dbReference>
<dbReference type="PANTHER" id="PTHR33395:SF22">
    <property type="entry name" value="REVERSE TRANSCRIPTASE DOMAIN-CONTAINING PROTEIN"/>
    <property type="match status" value="1"/>
</dbReference>
<dbReference type="Pfam" id="PF14529">
    <property type="entry name" value="Exo_endo_phos_2"/>
    <property type="match status" value="1"/>
</dbReference>
<dbReference type="Proteomes" id="UP000683360">
    <property type="component" value="Unassembled WGS sequence"/>
</dbReference>
<gene>
    <name evidence="3" type="ORF">MEDL_46284</name>
</gene>
<dbReference type="PANTHER" id="PTHR33395">
    <property type="entry name" value="TRANSCRIPTASE, PUTATIVE-RELATED-RELATED"/>
    <property type="match status" value="1"/>
</dbReference>
<protein>
    <recommendedName>
        <fullName evidence="2">Endonuclease/exonuclease/phosphatase domain-containing protein</fullName>
    </recommendedName>
</protein>
<dbReference type="Gene3D" id="3.60.10.10">
    <property type="entry name" value="Endonuclease/exonuclease/phosphatase"/>
    <property type="match status" value="1"/>
</dbReference>
<name>A0A8S3TT68_MYTED</name>
<dbReference type="SUPFAM" id="SSF56399">
    <property type="entry name" value="ADP-ribosylation"/>
    <property type="match status" value="1"/>
</dbReference>
<dbReference type="Gene3D" id="3.90.176.10">
    <property type="entry name" value="Toxin ADP-ribosyltransferase, Chain A, domain 1"/>
    <property type="match status" value="1"/>
</dbReference>
<dbReference type="EMBL" id="CAJPWZ010002213">
    <property type="protein sequence ID" value="CAG2233623.1"/>
    <property type="molecule type" value="Genomic_DNA"/>
</dbReference>
<dbReference type="InterPro" id="IPR005135">
    <property type="entry name" value="Endo/exonuclease/phosphatase"/>
</dbReference>
<feature type="domain" description="Endonuclease/exonuclease/phosphatase" evidence="2">
    <location>
        <begin position="267"/>
        <end position="378"/>
    </location>
</feature>
<accession>A0A8S3TT68</accession>
<sequence>MKDNVLHLNRYITDHQWTDRKGGLCCRLLSLLTRLTGMLNNSCNCENIRSILQIKSIKYKQKHPGSRNYMQGTQLPNRKSQFKLTFGGYELNTSNYYEPLTHDISFESVSSSIFSPLKTSSPRLKAQSSTTNNTKNCSNKSRTQSNNVFNLNDKRNLRILTVNCRSIKDKTSEFKAAINYIKPDIICGTESWLKGEKPGKTSTKDAIKSSEVFPDDYNAYRNDRGTLGGGVFILVHKDIISVEQSSLVTNCEIEWVKIHLKGKKELLIGSFYMPHRNMKCLDELEKSLQMIANSNTNIMLTGDFNCPDINWESMSVPNNSSDKEIQTKLMEITSSYQLTQIHEQPTREDNLLDIVLTTNPSLVKTSKNTPGISDHEMIVTDCDTKPYYQRSKPRKCYIYSKANWNTIKEEISITSTKIRHMQDRGTNVQEMSDTFKKELFQSMDKHIPSKEIRSKNNLPWINHKIRKLFKKKQRLYQQAKKTKKWTNYRQFQKEVKRQVRKAEYSYINDTIIKGLETNNTKPFWKYIKSRKTDNIGVSPLKDKGKLQLRGNELNISTSLKETFKTKGSSYQKLGCADKINSKGMSLINKGIQMIDPTIIIPGRFYEALEDLYNSPRKHTMDVTIKELTKYNTDAVKFFNEKSVFEAKYIYLYTTNILYKDLNTRLRNHDCTYKSLDDIDGQLAPFAAVLWSTLYYWPALKKETGPTYRGVDMQASDINKYNKGFKFVWNQFVSSSRSRPFSKNVIFVINNNRASTLNPRRIKKYSWKSAIDEALYCPGVQFRVLKKTYRTTNNVYEIFLESISKSPTSSGDTRVITVTHTRFILVPGKTTKGPNYQTGYQNEHQLLTGHVSVGFDLTIKETNKS</sequence>
<feature type="region of interest" description="Disordered" evidence="1">
    <location>
        <begin position="122"/>
        <end position="145"/>
    </location>
</feature>
<feature type="compositionally biased region" description="Low complexity" evidence="1">
    <location>
        <begin position="128"/>
        <end position="143"/>
    </location>
</feature>
<evidence type="ECO:0000259" key="2">
    <source>
        <dbReference type="Pfam" id="PF14529"/>
    </source>
</evidence>
<keyword evidence="4" id="KW-1185">Reference proteome</keyword>
<dbReference type="GO" id="GO:0061343">
    <property type="term" value="P:cell adhesion involved in heart morphogenesis"/>
    <property type="evidence" value="ECO:0007669"/>
    <property type="project" value="TreeGrafter"/>
</dbReference>